<evidence type="ECO:0000313" key="2">
    <source>
        <dbReference type="EMBL" id="GGV00738.1"/>
    </source>
</evidence>
<organism evidence="2 3">
    <name type="scientific">Kitasatospora aureofaciens</name>
    <name type="common">Streptomyces aureofaciens</name>
    <dbReference type="NCBI Taxonomy" id="1894"/>
    <lineage>
        <taxon>Bacteria</taxon>
        <taxon>Bacillati</taxon>
        <taxon>Actinomycetota</taxon>
        <taxon>Actinomycetes</taxon>
        <taxon>Kitasatosporales</taxon>
        <taxon>Streptomycetaceae</taxon>
        <taxon>Kitasatospora</taxon>
    </lineage>
</organism>
<dbReference type="AlphaFoldDB" id="A0A8H9LU03"/>
<reference evidence="2 3" key="1">
    <citation type="journal article" date="2014" name="Int. J. Syst. Evol. Microbiol.">
        <title>Complete genome sequence of Corynebacterium casei LMG S-19264T (=DSM 44701T), isolated from a smear-ripened cheese.</title>
        <authorList>
            <consortium name="US DOE Joint Genome Institute (JGI-PGF)"/>
            <person name="Walter F."/>
            <person name="Albersmeier A."/>
            <person name="Kalinowski J."/>
            <person name="Ruckert C."/>
        </authorList>
    </citation>
    <scope>NUCLEOTIDE SEQUENCE [LARGE SCALE GENOMIC DNA]</scope>
    <source>
        <strain evidence="2 3">JCM 4434</strain>
    </source>
</reference>
<sequence>MNRYRMIEIVERVIESYVEEVDYEDVDTNVLAENVVQALERAGVGATDEGLRGPGVGVRPWPGLAPGVCSRARSRPGCGRTPLPRNGPLDRGREAPAPFIERVLSCTTMHRTAASRSPAGAAYIGRWRS</sequence>
<accession>A0A8H9LU03</accession>
<evidence type="ECO:0000256" key="1">
    <source>
        <dbReference type="SAM" id="MobiDB-lite"/>
    </source>
</evidence>
<comment type="caution">
    <text evidence="2">The sequence shown here is derived from an EMBL/GenBank/DDBJ whole genome shotgun (WGS) entry which is preliminary data.</text>
</comment>
<feature type="region of interest" description="Disordered" evidence="1">
    <location>
        <begin position="72"/>
        <end position="94"/>
    </location>
</feature>
<name>A0A8H9LU03_KITAU</name>
<evidence type="ECO:0000313" key="3">
    <source>
        <dbReference type="Proteomes" id="UP000610124"/>
    </source>
</evidence>
<dbReference type="Proteomes" id="UP000610124">
    <property type="component" value="Unassembled WGS sequence"/>
</dbReference>
<proteinExistence type="predicted"/>
<dbReference type="EMBL" id="BMUB01000024">
    <property type="protein sequence ID" value="GGV00738.1"/>
    <property type="molecule type" value="Genomic_DNA"/>
</dbReference>
<gene>
    <name evidence="2" type="ORF">GCM10010502_64090</name>
</gene>
<protein>
    <submittedName>
        <fullName evidence="2">Uncharacterized protein</fullName>
    </submittedName>
</protein>